<dbReference type="Proteomes" id="UP000053617">
    <property type="component" value="Unassembled WGS sequence"/>
</dbReference>
<dbReference type="HOGENOM" id="CLU_081631_2_1_1"/>
<name>A0A0D2IC03_9EURO</name>
<reference evidence="1 2" key="1">
    <citation type="submission" date="2015-01" db="EMBL/GenBank/DDBJ databases">
        <title>The Genome Sequence of Rhinocladiella mackenzie CBS 650.93.</title>
        <authorList>
            <consortium name="The Broad Institute Genomics Platform"/>
            <person name="Cuomo C."/>
            <person name="de Hoog S."/>
            <person name="Gorbushina A."/>
            <person name="Stielow B."/>
            <person name="Teixiera M."/>
            <person name="Abouelleil A."/>
            <person name="Chapman S.B."/>
            <person name="Priest M."/>
            <person name="Young S.K."/>
            <person name="Wortman J."/>
            <person name="Nusbaum C."/>
            <person name="Birren B."/>
        </authorList>
    </citation>
    <scope>NUCLEOTIDE SEQUENCE [LARGE SCALE GENOMIC DNA]</scope>
    <source>
        <strain evidence="1 2">CBS 650.93</strain>
    </source>
</reference>
<proteinExistence type="predicted"/>
<dbReference type="GeneID" id="25294967"/>
<protein>
    <recommendedName>
        <fullName evidence="3">ABM domain-containing protein</fullName>
    </recommendedName>
</protein>
<dbReference type="AlphaFoldDB" id="A0A0D2IC03"/>
<dbReference type="VEuPathDB" id="FungiDB:Z518_06896"/>
<dbReference type="EMBL" id="KN847479">
    <property type="protein sequence ID" value="KIX03344.1"/>
    <property type="molecule type" value="Genomic_DNA"/>
</dbReference>
<accession>A0A0D2IC03</accession>
<evidence type="ECO:0000313" key="2">
    <source>
        <dbReference type="Proteomes" id="UP000053617"/>
    </source>
</evidence>
<evidence type="ECO:0000313" key="1">
    <source>
        <dbReference type="EMBL" id="KIX03344.1"/>
    </source>
</evidence>
<dbReference type="SUPFAM" id="SSF54909">
    <property type="entry name" value="Dimeric alpha+beta barrel"/>
    <property type="match status" value="1"/>
</dbReference>
<evidence type="ECO:0008006" key="3">
    <source>
        <dbReference type="Google" id="ProtNLM"/>
    </source>
</evidence>
<keyword evidence="2" id="KW-1185">Reference proteome</keyword>
<dbReference type="RefSeq" id="XP_013270480.1">
    <property type="nucleotide sequence ID" value="XM_013415026.1"/>
</dbReference>
<dbReference type="InterPro" id="IPR011008">
    <property type="entry name" value="Dimeric_a/b-barrel"/>
</dbReference>
<organism evidence="1 2">
    <name type="scientific">Rhinocladiella mackenziei CBS 650.93</name>
    <dbReference type="NCBI Taxonomy" id="1442369"/>
    <lineage>
        <taxon>Eukaryota</taxon>
        <taxon>Fungi</taxon>
        <taxon>Dikarya</taxon>
        <taxon>Ascomycota</taxon>
        <taxon>Pezizomycotina</taxon>
        <taxon>Eurotiomycetes</taxon>
        <taxon>Chaetothyriomycetidae</taxon>
        <taxon>Chaetothyriales</taxon>
        <taxon>Herpotrichiellaceae</taxon>
        <taxon>Rhinocladiella</taxon>
    </lineage>
</organism>
<gene>
    <name evidence="1" type="ORF">Z518_06896</name>
</gene>
<sequence length="223" mass="24941">MITSVTQIIYLTIPADKDLTDSKLNAGNAWSQALDVIEQHVGFRRLYWGRSAEDMSQVQLHVARDQLAQHLDFLNSAQYPKFQKLLQPLLDPSTTLLVRHAFLQDFTPKCHALGKGAPFTGTAIYVSTNAAWHEGAWPLWTHIVRCVDGCLGCAGGTVVEPVDGHANSYIVYVGWESIEKHEAYHHTSHFAKRRVILGLGNKGYREYGHIKFEGSREAGTSRL</sequence>
<dbReference type="OrthoDB" id="3830579at2759"/>
<dbReference type="Gene3D" id="3.30.70.100">
    <property type="match status" value="2"/>
</dbReference>